<keyword evidence="2" id="KW-0472">Membrane</keyword>
<sequence length="326" mass="39013">MLKKTKRLFLQCQCFMDSICVSLHMGKLEPERRLQWKELLGVNYRTLKELFRVSKERSDIMKYQLFVSMLEVYNEKIKDLLVEDTDHPAKKVLGLNWCEAIEAAQRSRRSTRWKHNLRGSLGWDRSKRLHNQCNGMFSSWYNYCRRSETLQRHCGSIGELYRNVKLMVLGLGLSVRCHWTTESWWHQASIFPQRKRFYFVGTLLKWDIRENGLTIAYLLLLRTGFMLMFSIWSWCRWVYDEHRSWALYLFMKAHKRKLWPAVFSEAQLTSQITGSMLVMKAQTGEFRMQWKARTWVQTMQSKAQAGSSWCFVKAHTWVKTLQHKLP</sequence>
<dbReference type="GO" id="GO:0015630">
    <property type="term" value="C:microtubule cytoskeleton"/>
    <property type="evidence" value="ECO:0000318"/>
    <property type="project" value="GO_Central"/>
</dbReference>
<dbReference type="EC" id="5.6.1.4" evidence="4"/>
<dbReference type="InterPro" id="IPR027417">
    <property type="entry name" value="P-loop_NTPase"/>
</dbReference>
<keyword evidence="2" id="KW-0812">Transmembrane</keyword>
<dbReference type="InParanoid" id="A0A251RP08"/>
<feature type="domain" description="Kinesin motor" evidence="3">
    <location>
        <begin position="38"/>
        <end position="86"/>
    </location>
</feature>
<reference evidence="4" key="3">
    <citation type="submission" date="2020-06" db="EMBL/GenBank/DDBJ databases">
        <title>Helianthus annuus Genome sequencing and assembly Release 2.</title>
        <authorList>
            <person name="Gouzy J."/>
            <person name="Langlade N."/>
            <person name="Munos S."/>
        </authorList>
    </citation>
    <scope>NUCLEOTIDE SEQUENCE</scope>
    <source>
        <tissue evidence="4">Leaves</tissue>
    </source>
</reference>
<evidence type="ECO:0000313" key="4">
    <source>
        <dbReference type="EMBL" id="KAF5809052.1"/>
    </source>
</evidence>
<dbReference type="PANTHER" id="PTHR47972">
    <property type="entry name" value="KINESIN-LIKE PROTEIN KLP-3"/>
    <property type="match status" value="1"/>
</dbReference>
<name>A0A251RP08_HELAN</name>
<dbReference type="GO" id="GO:0005524">
    <property type="term" value="F:ATP binding"/>
    <property type="evidence" value="ECO:0007669"/>
    <property type="project" value="InterPro"/>
</dbReference>
<evidence type="ECO:0000256" key="1">
    <source>
        <dbReference type="ARBA" id="ARBA00023175"/>
    </source>
</evidence>
<reference evidence="4 6" key="1">
    <citation type="journal article" date="2017" name="Nature">
        <title>The sunflower genome provides insights into oil metabolism, flowering and Asterid evolution.</title>
        <authorList>
            <person name="Badouin H."/>
            <person name="Gouzy J."/>
            <person name="Grassa C.J."/>
            <person name="Murat F."/>
            <person name="Staton S.E."/>
            <person name="Cottret L."/>
            <person name="Lelandais-Briere C."/>
            <person name="Owens G.L."/>
            <person name="Carrere S."/>
            <person name="Mayjonade B."/>
            <person name="Legrand L."/>
            <person name="Gill N."/>
            <person name="Kane N.C."/>
            <person name="Bowers J.E."/>
            <person name="Hubner S."/>
            <person name="Bellec A."/>
            <person name="Berard A."/>
            <person name="Berges H."/>
            <person name="Blanchet N."/>
            <person name="Boniface M.C."/>
            <person name="Brunel D."/>
            <person name="Catrice O."/>
            <person name="Chaidir N."/>
            <person name="Claudel C."/>
            <person name="Donnadieu C."/>
            <person name="Faraut T."/>
            <person name="Fievet G."/>
            <person name="Helmstetter N."/>
            <person name="King M."/>
            <person name="Knapp S.J."/>
            <person name="Lai Z."/>
            <person name="Le Paslier M.C."/>
            <person name="Lippi Y."/>
            <person name="Lorenzon L."/>
            <person name="Mandel J.R."/>
            <person name="Marage G."/>
            <person name="Marchand G."/>
            <person name="Marquand E."/>
            <person name="Bret-Mestries E."/>
            <person name="Morien E."/>
            <person name="Nambeesan S."/>
            <person name="Nguyen T."/>
            <person name="Pegot-Espagnet P."/>
            <person name="Pouilly N."/>
            <person name="Raftis F."/>
            <person name="Sallet E."/>
            <person name="Schiex T."/>
            <person name="Thomas J."/>
            <person name="Vandecasteele C."/>
            <person name="Vares D."/>
            <person name="Vear F."/>
            <person name="Vautrin S."/>
            <person name="Crespi M."/>
            <person name="Mangin B."/>
            <person name="Burke J.M."/>
            <person name="Salse J."/>
            <person name="Munos S."/>
            <person name="Vincourt P."/>
            <person name="Rieseberg L.H."/>
            <person name="Langlade N.B."/>
        </authorList>
    </citation>
    <scope>NUCLEOTIDE SEQUENCE [LARGE SCALE GENOMIC DNA]</scope>
    <source>
        <strain evidence="6">cv. SF193</strain>
        <tissue evidence="4">Leaves</tissue>
    </source>
</reference>
<dbReference type="GO" id="GO:0007018">
    <property type="term" value="P:microtubule-based movement"/>
    <property type="evidence" value="ECO:0007669"/>
    <property type="project" value="InterPro"/>
</dbReference>
<dbReference type="GO" id="GO:0008017">
    <property type="term" value="F:microtubule binding"/>
    <property type="evidence" value="ECO:0000318"/>
    <property type="project" value="GO_Central"/>
</dbReference>
<evidence type="ECO:0000259" key="3">
    <source>
        <dbReference type="Pfam" id="PF00225"/>
    </source>
</evidence>
<dbReference type="InterPro" id="IPR036961">
    <property type="entry name" value="Kinesin_motor_dom_sf"/>
</dbReference>
<dbReference type="SUPFAM" id="SSF52540">
    <property type="entry name" value="P-loop containing nucleoside triphosphate hydrolases"/>
    <property type="match status" value="1"/>
</dbReference>
<evidence type="ECO:0000313" key="5">
    <source>
        <dbReference type="EMBL" id="OTF86096.1"/>
    </source>
</evidence>
<evidence type="ECO:0000256" key="2">
    <source>
        <dbReference type="SAM" id="Phobius"/>
    </source>
</evidence>
<feature type="transmembrane region" description="Helical" evidence="2">
    <location>
        <begin position="215"/>
        <end position="239"/>
    </location>
</feature>
<evidence type="ECO:0000313" key="6">
    <source>
        <dbReference type="Proteomes" id="UP000215914"/>
    </source>
</evidence>
<dbReference type="Pfam" id="PF00225">
    <property type="entry name" value="Kinesin"/>
    <property type="match status" value="1"/>
</dbReference>
<keyword evidence="4" id="KW-0413">Isomerase</keyword>
<dbReference type="Gene3D" id="3.40.850.10">
    <property type="entry name" value="Kinesin motor domain"/>
    <property type="match status" value="1"/>
</dbReference>
<dbReference type="GO" id="GO:0008569">
    <property type="term" value="F:minus-end-directed microtubule motor activity"/>
    <property type="evidence" value="ECO:0007669"/>
    <property type="project" value="UniProtKB-EC"/>
</dbReference>
<dbReference type="STRING" id="4232.A0A251RP08"/>
<reference evidence="5" key="2">
    <citation type="submission" date="2017-02" db="EMBL/GenBank/DDBJ databases">
        <title>Sunflower complete genome.</title>
        <authorList>
            <person name="Langlade N."/>
            <person name="Munos S."/>
        </authorList>
    </citation>
    <scope>NUCLEOTIDE SEQUENCE [LARGE SCALE GENOMIC DNA]</scope>
    <source>
        <tissue evidence="5">Leaves</tissue>
    </source>
</reference>
<proteinExistence type="predicted"/>
<dbReference type="EMBL" id="MNCJ02000319">
    <property type="protein sequence ID" value="KAF5809052.1"/>
    <property type="molecule type" value="Genomic_DNA"/>
</dbReference>
<protein>
    <submittedName>
        <fullName evidence="4">Minus-end-directed kinesin ATPase</fullName>
        <ecNumber evidence="4">5.6.1.4</ecNumber>
    </submittedName>
    <submittedName>
        <fullName evidence="5">Putative kinesin motor domain-containing protein</fullName>
    </submittedName>
</protein>
<keyword evidence="1" id="KW-0505">Motor protein</keyword>
<dbReference type="AlphaFoldDB" id="A0A251RP08"/>
<dbReference type="GO" id="GO:0007017">
    <property type="term" value="P:microtubule-based process"/>
    <property type="evidence" value="ECO:0000318"/>
    <property type="project" value="GO_Central"/>
</dbReference>
<dbReference type="EMBL" id="CM007906">
    <property type="protein sequence ID" value="OTF86096.1"/>
    <property type="molecule type" value="Genomic_DNA"/>
</dbReference>
<dbReference type="Proteomes" id="UP000215914">
    <property type="component" value="Chromosome 17"/>
</dbReference>
<organism evidence="5 6">
    <name type="scientific">Helianthus annuus</name>
    <name type="common">Common sunflower</name>
    <dbReference type="NCBI Taxonomy" id="4232"/>
    <lineage>
        <taxon>Eukaryota</taxon>
        <taxon>Viridiplantae</taxon>
        <taxon>Streptophyta</taxon>
        <taxon>Embryophyta</taxon>
        <taxon>Tracheophyta</taxon>
        <taxon>Spermatophyta</taxon>
        <taxon>Magnoliopsida</taxon>
        <taxon>eudicotyledons</taxon>
        <taxon>Gunneridae</taxon>
        <taxon>Pentapetalae</taxon>
        <taxon>asterids</taxon>
        <taxon>campanulids</taxon>
        <taxon>Asterales</taxon>
        <taxon>Asteraceae</taxon>
        <taxon>Asteroideae</taxon>
        <taxon>Heliantheae alliance</taxon>
        <taxon>Heliantheae</taxon>
        <taxon>Helianthus</taxon>
    </lineage>
</organism>
<accession>A0A251RP08</accession>
<dbReference type="InterPro" id="IPR027640">
    <property type="entry name" value="Kinesin-like_fam"/>
</dbReference>
<gene>
    <name evidence="5" type="ORF">HannXRQ_Chr17g0547061</name>
    <name evidence="4" type="ORF">HanXRQr2_Chr04g0152621</name>
</gene>
<dbReference type="OrthoDB" id="3176171at2759"/>
<keyword evidence="2" id="KW-1133">Transmembrane helix</keyword>
<dbReference type="InterPro" id="IPR001752">
    <property type="entry name" value="Kinesin_motor_dom"/>
</dbReference>
<keyword evidence="6" id="KW-1185">Reference proteome</keyword>
<dbReference type="Gramene" id="mRNA:HanXRQr2_Chr04g0152621">
    <property type="protein sequence ID" value="mRNA:HanXRQr2_Chr04g0152621"/>
    <property type="gene ID" value="HanXRQr2_Chr04g0152621"/>
</dbReference>
<dbReference type="PANTHER" id="PTHR47972:SF28">
    <property type="entry name" value="KINESIN-LIKE PROTEIN KLP-3"/>
    <property type="match status" value="1"/>
</dbReference>